<evidence type="ECO:0000256" key="6">
    <source>
        <dbReference type="SAM" id="SignalP"/>
    </source>
</evidence>
<feature type="compositionally biased region" description="Basic and acidic residues" evidence="5">
    <location>
        <begin position="152"/>
        <end position="178"/>
    </location>
</feature>
<dbReference type="SUPFAM" id="SSF49785">
    <property type="entry name" value="Galactose-binding domain-like"/>
    <property type="match status" value="1"/>
</dbReference>
<evidence type="ECO:0000256" key="4">
    <source>
        <dbReference type="ARBA" id="ARBA00023136"/>
    </source>
</evidence>
<evidence type="ECO:0000313" key="9">
    <source>
        <dbReference type="Proteomes" id="UP000053259"/>
    </source>
</evidence>
<feature type="region of interest" description="Disordered" evidence="5">
    <location>
        <begin position="822"/>
        <end position="846"/>
    </location>
</feature>
<feature type="domain" description="SUN" evidence="7">
    <location>
        <begin position="261"/>
        <end position="429"/>
    </location>
</feature>
<dbReference type="EMBL" id="KN847574">
    <property type="protein sequence ID" value="KIV99626.1"/>
    <property type="molecule type" value="Genomic_DNA"/>
</dbReference>
<reference evidence="8 9" key="1">
    <citation type="submission" date="2015-01" db="EMBL/GenBank/DDBJ databases">
        <title>The Genome Sequence of Ochroconis gallopava CBS43764.</title>
        <authorList>
            <consortium name="The Broad Institute Genomics Platform"/>
            <person name="Cuomo C."/>
            <person name="de Hoog S."/>
            <person name="Gorbushina A."/>
            <person name="Stielow B."/>
            <person name="Teixiera M."/>
            <person name="Abouelleil A."/>
            <person name="Chapman S.B."/>
            <person name="Priest M."/>
            <person name="Young S.K."/>
            <person name="Wortman J."/>
            <person name="Nusbaum C."/>
            <person name="Birren B."/>
        </authorList>
    </citation>
    <scope>NUCLEOTIDE SEQUENCE [LARGE SCALE GENOMIC DNA]</scope>
    <source>
        <strain evidence="8 9">CBS 43764</strain>
    </source>
</reference>
<feature type="compositionally biased region" description="Polar residues" evidence="5">
    <location>
        <begin position="200"/>
        <end position="212"/>
    </location>
</feature>
<feature type="compositionally biased region" description="Low complexity" evidence="5">
    <location>
        <begin position="636"/>
        <end position="646"/>
    </location>
</feature>
<dbReference type="PANTHER" id="PTHR12953:SF0">
    <property type="entry name" value="SUN DOMAIN-CONTAINING OSSIFICATION FACTOR"/>
    <property type="match status" value="1"/>
</dbReference>
<feature type="region of interest" description="Disordered" evidence="5">
    <location>
        <begin position="256"/>
        <end position="279"/>
    </location>
</feature>
<dbReference type="InterPro" id="IPR008979">
    <property type="entry name" value="Galactose-bd-like_sf"/>
</dbReference>
<dbReference type="GO" id="GO:0016020">
    <property type="term" value="C:membrane"/>
    <property type="evidence" value="ECO:0007669"/>
    <property type="project" value="InterPro"/>
</dbReference>
<dbReference type="PANTHER" id="PTHR12953">
    <property type="entry name" value="MEMBRANE PROTEIN CH1 RELATED"/>
    <property type="match status" value="1"/>
</dbReference>
<evidence type="ECO:0000256" key="1">
    <source>
        <dbReference type="ARBA" id="ARBA00004308"/>
    </source>
</evidence>
<dbReference type="PROSITE" id="PS51469">
    <property type="entry name" value="SUN"/>
    <property type="match status" value="1"/>
</dbReference>
<keyword evidence="2" id="KW-0812">Transmembrane</keyword>
<dbReference type="GeneID" id="27316664"/>
<organism evidence="8 9">
    <name type="scientific">Verruconis gallopava</name>
    <dbReference type="NCBI Taxonomy" id="253628"/>
    <lineage>
        <taxon>Eukaryota</taxon>
        <taxon>Fungi</taxon>
        <taxon>Dikarya</taxon>
        <taxon>Ascomycota</taxon>
        <taxon>Pezizomycotina</taxon>
        <taxon>Dothideomycetes</taxon>
        <taxon>Pleosporomycetidae</taxon>
        <taxon>Venturiales</taxon>
        <taxon>Sympoventuriaceae</taxon>
        <taxon>Verruconis</taxon>
    </lineage>
</organism>
<feature type="compositionally biased region" description="Basic and acidic residues" evidence="5">
    <location>
        <begin position="949"/>
        <end position="963"/>
    </location>
</feature>
<name>A0A0D1YFV1_9PEZI</name>
<feature type="region of interest" description="Disordered" evidence="5">
    <location>
        <begin position="149"/>
        <end position="178"/>
    </location>
</feature>
<dbReference type="InterPro" id="IPR012919">
    <property type="entry name" value="SUN_dom"/>
</dbReference>
<dbReference type="GO" id="GO:0034975">
    <property type="term" value="P:protein folding in endoplasmic reticulum"/>
    <property type="evidence" value="ECO:0007669"/>
    <property type="project" value="TreeGrafter"/>
</dbReference>
<keyword evidence="6" id="KW-0732">Signal</keyword>
<dbReference type="Proteomes" id="UP000053259">
    <property type="component" value="Unassembled WGS sequence"/>
</dbReference>
<feature type="region of interest" description="Disordered" evidence="5">
    <location>
        <begin position="196"/>
        <end position="219"/>
    </location>
</feature>
<feature type="chain" id="PRO_5002237056" description="SUN domain-containing protein" evidence="6">
    <location>
        <begin position="18"/>
        <end position="1009"/>
    </location>
</feature>
<keyword evidence="3" id="KW-1133">Transmembrane helix</keyword>
<feature type="signal peptide" evidence="6">
    <location>
        <begin position="1"/>
        <end position="17"/>
    </location>
</feature>
<feature type="compositionally biased region" description="Polar residues" evidence="5">
    <location>
        <begin position="571"/>
        <end position="582"/>
    </location>
</feature>
<evidence type="ECO:0000256" key="2">
    <source>
        <dbReference type="ARBA" id="ARBA00022692"/>
    </source>
</evidence>
<dbReference type="HOGENOM" id="CLU_006633_0_1_1"/>
<feature type="compositionally biased region" description="Low complexity" evidence="5">
    <location>
        <begin position="583"/>
        <end position="609"/>
    </location>
</feature>
<dbReference type="FunCoup" id="A0A0D1YFV1">
    <property type="interactions" value="39"/>
</dbReference>
<dbReference type="STRING" id="253628.A0A0D1YFV1"/>
<gene>
    <name evidence="8" type="ORF">PV09_08691</name>
</gene>
<dbReference type="Pfam" id="PF07738">
    <property type="entry name" value="Sad1_UNC"/>
    <property type="match status" value="1"/>
</dbReference>
<comment type="subcellular location">
    <subcellularLocation>
        <location evidence="1">Endomembrane system</location>
    </subcellularLocation>
</comment>
<dbReference type="OrthoDB" id="266334at2759"/>
<feature type="region of interest" description="Disordered" evidence="5">
    <location>
        <begin position="571"/>
        <end position="671"/>
    </location>
</feature>
<feature type="compositionally biased region" description="Polar residues" evidence="5">
    <location>
        <begin position="610"/>
        <end position="631"/>
    </location>
</feature>
<evidence type="ECO:0000259" key="7">
    <source>
        <dbReference type="PROSITE" id="PS51469"/>
    </source>
</evidence>
<dbReference type="InterPro" id="IPR045120">
    <property type="entry name" value="Suco/Slp1-like"/>
</dbReference>
<dbReference type="GO" id="GO:0012505">
    <property type="term" value="C:endomembrane system"/>
    <property type="evidence" value="ECO:0007669"/>
    <property type="project" value="UniProtKB-SubCell"/>
</dbReference>
<evidence type="ECO:0000313" key="8">
    <source>
        <dbReference type="EMBL" id="KIV99626.1"/>
    </source>
</evidence>
<dbReference type="GO" id="GO:0005737">
    <property type="term" value="C:cytoplasm"/>
    <property type="evidence" value="ECO:0007669"/>
    <property type="project" value="TreeGrafter"/>
</dbReference>
<evidence type="ECO:0000256" key="3">
    <source>
        <dbReference type="ARBA" id="ARBA00022989"/>
    </source>
</evidence>
<dbReference type="AlphaFoldDB" id="A0A0D1YFV1"/>
<feature type="region of interest" description="Disordered" evidence="5">
    <location>
        <begin position="983"/>
        <end position="1009"/>
    </location>
</feature>
<dbReference type="VEuPathDB" id="FungiDB:PV09_08691"/>
<proteinExistence type="predicted"/>
<dbReference type="InParanoid" id="A0A0D1YFV1"/>
<keyword evidence="4" id="KW-0472">Membrane</keyword>
<keyword evidence="9" id="KW-1185">Reference proteome</keyword>
<dbReference type="Gene3D" id="2.60.120.260">
    <property type="entry name" value="Galactose-binding domain-like"/>
    <property type="match status" value="1"/>
</dbReference>
<dbReference type="FunFam" id="2.60.120.260:FF:000082">
    <property type="entry name" value="Sad1/UNC domain protein"/>
    <property type="match status" value="1"/>
</dbReference>
<dbReference type="RefSeq" id="XP_016209496.1">
    <property type="nucleotide sequence ID" value="XM_016362629.1"/>
</dbReference>
<protein>
    <recommendedName>
        <fullName evidence="7">SUN domain-containing protein</fullName>
    </recommendedName>
</protein>
<feature type="region of interest" description="Disordered" evidence="5">
    <location>
        <begin position="858"/>
        <end position="969"/>
    </location>
</feature>
<accession>A0A0D1YFV1</accession>
<evidence type="ECO:0000256" key="5">
    <source>
        <dbReference type="SAM" id="MobiDB-lite"/>
    </source>
</evidence>
<sequence>MPCIIAVVLLLCTYVTATTASVASVHEATSTATYTLTHNEAIDAHQSTLAAPASTLISSSKSSPESPLAFISEPSLSVCPSRTINYITHSLPQQCLRTSRSLPGNGTLADTAVANDTATSNSAAPPSGAVQVIPQAVDTTEAANTQASHNHVAADKSQEAVLEDSPKLGLEDEHDSPLDKSKFLSFEEWKKRNLEKVGQSPDNVGQGRSQVNEGRRRPITNALDTLGEEGEIELDFGGFGQGTSRYTPDAETTIASKASENSAEQSEHASPARHRSKDAGKTCKERFNYASFDCAATVMKTNPKCKSSSSVLVENKDSYMLNECSIDNKFIIIELCDHILVDTVVVANFEFFSSMFKTFRVSVSDRYPAKADRWKDLGTFEARNTREIQAFLIENPQIWARYLRIEFLTHYGNEYYCPVSLIRVHGTTMMEEFRHQEDAARDEDEDIEELVPDVEPVPPVVIETTSAVTASSTMRSEQVESQTRTPFSMASIVNVPHESDVTENVTGVAMDLPTLVDNSTTEEMRGSTSVSTQNCSQGVAIVSTVKVIEPAPVGGTDPVISYTGTTAELRNASESAQMPSPYNTSRASTEENSNTTSTSTSSMVQSIESVNTTETLSNMDSTDSTATANQHTEAKLNSNSSSTLNSERATKTVVADTIKPPPPPQPSTQDSFFKATNKRLTMLETNSSLNIQYIEEQSRILRDAFVQTEKRQLKKTENFLRHLNDTVMAELKGFRMQYDQLWQSTVIELEESRARSQKEMMAFSARLTMLADELVWAKRMNVLQSILLLASLGLFVFASKGKEYMDMPIMQQALKTSQSVLRLGGHGNFDSPPGSPESTRASSPEFRRSLRKLNRLLSADLEPNPVSQSSDVDSPLVEKSIDVKDIGTVTPDEVTTNPDLHFEPSTPEASIHGQGDGDRSASPTLSPEEAARAIAREAQSGPATPSGTRENRPLEWDRTRGESDSNPLATSAEILSSLRVGKEISPSSDICHSPLRHSTLEDIPDEEDR</sequence>